<dbReference type="InterPro" id="IPR014756">
    <property type="entry name" value="Ig_E-set"/>
</dbReference>
<dbReference type="Gene3D" id="2.120.10.30">
    <property type="entry name" value="TolB, C-terminal domain"/>
    <property type="match status" value="2"/>
</dbReference>
<dbReference type="AlphaFoldDB" id="A0A1I0SB49"/>
<accession>A0A1I0SB49</accession>
<dbReference type="Proteomes" id="UP000199310">
    <property type="component" value="Unassembled WGS sequence"/>
</dbReference>
<dbReference type="Gene3D" id="2.60.40.10">
    <property type="entry name" value="Immunoglobulins"/>
    <property type="match status" value="5"/>
</dbReference>
<feature type="domain" description="IPT/TIG" evidence="1">
    <location>
        <begin position="109"/>
        <end position="185"/>
    </location>
</feature>
<dbReference type="STRING" id="29529.SAMN04488122_5752"/>
<name>A0A1I0SB49_9BACT</name>
<evidence type="ECO:0000313" key="3">
    <source>
        <dbReference type="Proteomes" id="UP000199310"/>
    </source>
</evidence>
<protein>
    <submittedName>
        <fullName evidence="2">IPT/TIG domain-containing protein</fullName>
    </submittedName>
</protein>
<dbReference type="SUPFAM" id="SSF101898">
    <property type="entry name" value="NHL repeat"/>
    <property type="match status" value="1"/>
</dbReference>
<dbReference type="CDD" id="cd00603">
    <property type="entry name" value="IPT_PCSR"/>
    <property type="match status" value="1"/>
</dbReference>
<sequence>MKYTLYLLTAFLILAAGCKRERHNDAAAMNVQSFWPNSGNAGTIVTLKGQGLGKDVVVDFNGAEAQVLDARDSILIVLAPDKGSSGVLSLKTGDRKVEAGTYTYQALSMHGISPANGPAGTNIVIRGAGFSSMSGPAVVSVNGKAAIITSATDTLLVAAVPEGAGTGKVAVKVDGKEVTGPDFTFQAISAMKPVKGGAGTSVTISGEGFNTTMEGNLITFNGKQATVVSAAAGKLVVNAPEGVTTGPVVVSVNGQKTIGQIFTVVPKPVIKTVLPLSAPAGAIIDITGDYFSTLPGEVVVTFNGHPAVVMASEERNLSVKVPAGAGNGNVQVTVNDQASVGPLFKEQSLGISKLVPDNGLAGTEVLVKGLGFSADPAANTVSFNGITVPVTEATDSTLRVVVPVGITTGALKVQVGALDATGPVFRRAGVITIVGGPDQNVFSYLQGIAVDSKGNAFVLDNAVIKKVTPGGTVSIFAGKAGGATGNTNGTGTEASFFIPVAIVIDAQDNLYICDQGNRNIRKVTPGAVVTTFAQVSFTPVGIGVDPGGRLYVGAQYAGVYKLDAAGNASPMGTNVNMSAQGTMAIESNGALYFVGDNNYPYISKISGNTRTTYAGGQWGYNDGSLATASFSDLRGLAFNVLTGEMYAADNNAIRLIADGKVTRITGWKGQATPAIGSDDGTLNQATYNNITGICIDREGNLYVVERYTKAVRKIILH</sequence>
<dbReference type="InterPro" id="IPR013783">
    <property type="entry name" value="Ig-like_fold"/>
</dbReference>
<dbReference type="PANTHER" id="PTHR13833:SF71">
    <property type="entry name" value="NHL DOMAIN-CONTAINING PROTEIN"/>
    <property type="match status" value="1"/>
</dbReference>
<dbReference type="InterPro" id="IPR002909">
    <property type="entry name" value="IPT_dom"/>
</dbReference>
<feature type="domain" description="IPT/TIG" evidence="1">
    <location>
        <begin position="351"/>
        <end position="415"/>
    </location>
</feature>
<organism evidence="2 3">
    <name type="scientific">Chitinophaga arvensicola</name>
    <dbReference type="NCBI Taxonomy" id="29529"/>
    <lineage>
        <taxon>Bacteria</taxon>
        <taxon>Pseudomonadati</taxon>
        <taxon>Bacteroidota</taxon>
        <taxon>Chitinophagia</taxon>
        <taxon>Chitinophagales</taxon>
        <taxon>Chitinophagaceae</taxon>
        <taxon>Chitinophaga</taxon>
    </lineage>
</organism>
<keyword evidence="3" id="KW-1185">Reference proteome</keyword>
<dbReference type="InterPro" id="IPR011042">
    <property type="entry name" value="6-blade_b-propeller_TolB-like"/>
</dbReference>
<gene>
    <name evidence="2" type="ORF">SAMN04488122_5752</name>
</gene>
<evidence type="ECO:0000259" key="1">
    <source>
        <dbReference type="Pfam" id="PF01833"/>
    </source>
</evidence>
<dbReference type="Pfam" id="PF01833">
    <property type="entry name" value="TIG"/>
    <property type="match status" value="5"/>
</dbReference>
<evidence type="ECO:0000313" key="2">
    <source>
        <dbReference type="EMBL" id="SEW53913.1"/>
    </source>
</evidence>
<feature type="domain" description="IPT/TIG" evidence="1">
    <location>
        <begin position="268"/>
        <end position="339"/>
    </location>
</feature>
<dbReference type="PANTHER" id="PTHR13833">
    <property type="match status" value="1"/>
</dbReference>
<proteinExistence type="predicted"/>
<feature type="domain" description="IPT/TIG" evidence="1">
    <location>
        <begin position="31"/>
        <end position="104"/>
    </location>
</feature>
<dbReference type="RefSeq" id="WP_089901316.1">
    <property type="nucleotide sequence ID" value="NZ_FOJG01000002.1"/>
</dbReference>
<dbReference type="SUPFAM" id="SSF81296">
    <property type="entry name" value="E set domains"/>
    <property type="match status" value="5"/>
</dbReference>
<dbReference type="EMBL" id="FOJG01000002">
    <property type="protein sequence ID" value="SEW53913.1"/>
    <property type="molecule type" value="Genomic_DNA"/>
</dbReference>
<reference evidence="3" key="1">
    <citation type="submission" date="2016-10" db="EMBL/GenBank/DDBJ databases">
        <authorList>
            <person name="Varghese N."/>
            <person name="Submissions S."/>
        </authorList>
    </citation>
    <scope>NUCLEOTIDE SEQUENCE [LARGE SCALE GENOMIC DNA]</scope>
    <source>
        <strain evidence="3">DSM 3695</strain>
    </source>
</reference>
<dbReference type="OrthoDB" id="670826at2"/>
<dbReference type="PROSITE" id="PS51257">
    <property type="entry name" value="PROKAR_LIPOPROTEIN"/>
    <property type="match status" value="1"/>
</dbReference>
<feature type="domain" description="IPT/TIG" evidence="1">
    <location>
        <begin position="188"/>
        <end position="255"/>
    </location>
</feature>